<dbReference type="InterPro" id="IPR001005">
    <property type="entry name" value="SANT/Myb"/>
</dbReference>
<dbReference type="PROSITE" id="PS51294">
    <property type="entry name" value="HTH_MYB"/>
    <property type="match status" value="1"/>
</dbReference>
<sequence length="884" mass="101767">MGRKPCCDKEGLKKGPWTPEEDEILLNISNKTVMEAGEHFQRKLTRHKEGPFTPEEEKLVVQLHAILGNRWAAIAAQLPGRTDNEIKNLWNTHLKKHLLSMGLDPKTHEALPSYGLAKQAPASPTTRHMVQWESARVQAEARLSRESMFFNPSGGVVKYECDHFLRIWHSKIGESFRNIASCDESTTTSQSPCSRKTSSSSALVKSSTSSCVGKENVMGVHHGSDFSPWSNNLENVSSDSYLQLLLDFPISDDDMSFLEENIGKNKIQMVATSIVASTKKTIKIPLNCKDTTQKCPLNYPSRFKPAISSSETCPDYFKWIHQDLKVWQETGITRETLERAKPNAHFRLVIKSGRLYLQQYDKCYQTRDVFTIWGILQLLKMYPGQVPDLELLFLCHDQPGIWKKDFRREGPNSTWPPPPLFHYCSHRDAYDIVFPDWSFWGWPEVNVKEWTTLQVAIREANERVRWKDRVPYAHWKGNSYVSPERRNLMQCNFSDKYDPMVHLYEQDWEKERENGFKSSNLEDQCTHRYKIYIEGRAWSVSKKYILACDSMALLVKPEFFDFFGRSMVPMEHYWPIRPQESCRDLEFAVEWGNNNTEKAQEIGRRGSEYMMKRLEMKYVYDYMLYVLQGYGKLMSARLGDGVNSFVELRFDDQKVKTSTKLDDTSPVWNERFSFNISDTEDLSNLVLEAYVYNKTSNGTRSCLGKIRILGTAFVPYSEAVGLHYPLEKEKWSVFSFGSTVRGELTLKVFVTDNPSVKIPTPNPIKKLASNTSHNLHNIPASEKTKPRLRKTQQPPQLQTLSLQPPQPQMLFSQPQTLSPQQQMLSPQQRQPHTLSPQQQMSSPQPSQPHTLSPQQQMISPQPHTLSTQKQMLSPQPPQPQTLSS</sequence>
<feature type="compositionally biased region" description="Pro residues" evidence="3">
    <location>
        <begin position="874"/>
        <end position="884"/>
    </location>
</feature>
<dbReference type="Pfam" id="PF00249">
    <property type="entry name" value="Myb_DNA-binding"/>
    <property type="match status" value="1"/>
</dbReference>
<dbReference type="SUPFAM" id="SSF46689">
    <property type="entry name" value="Homeodomain-like"/>
    <property type="match status" value="1"/>
</dbReference>
<dbReference type="PROSITE" id="PS50090">
    <property type="entry name" value="MYB_LIKE"/>
    <property type="match status" value="1"/>
</dbReference>
<evidence type="ECO:0000256" key="2">
    <source>
        <dbReference type="ARBA" id="ARBA00023242"/>
    </source>
</evidence>
<reference evidence="7" key="1">
    <citation type="submission" date="2019-12" db="EMBL/GenBank/DDBJ databases">
        <title>Genome sequencing and annotation of Brassica cretica.</title>
        <authorList>
            <person name="Studholme D.J."/>
            <person name="Sarris P.F."/>
        </authorList>
    </citation>
    <scope>NUCLEOTIDE SEQUENCE</scope>
    <source>
        <strain evidence="7">PFS-102/07</strain>
        <tissue evidence="7">Leaf</tissue>
    </source>
</reference>
<feature type="domain" description="C2" evidence="4">
    <location>
        <begin position="603"/>
        <end position="724"/>
    </location>
</feature>
<protein>
    <submittedName>
        <fullName evidence="7">Uncharacterized protein</fullName>
    </submittedName>
</protein>
<dbReference type="PANTHER" id="PTHR12203">
    <property type="entry name" value="KDEL LYS-ASP-GLU-LEU CONTAINING - RELATED"/>
    <property type="match status" value="1"/>
</dbReference>
<feature type="compositionally biased region" description="Low complexity" evidence="3">
    <location>
        <begin position="791"/>
        <end position="848"/>
    </location>
</feature>
<dbReference type="EMBL" id="QGKY02000094">
    <property type="protein sequence ID" value="KAF2605516.1"/>
    <property type="molecule type" value="Genomic_DNA"/>
</dbReference>
<dbReference type="SUPFAM" id="SSF49562">
    <property type="entry name" value="C2 domain (Calcium/lipid-binding domain, CaLB)"/>
    <property type="match status" value="1"/>
</dbReference>
<dbReference type="CDD" id="cd00167">
    <property type="entry name" value="SANT"/>
    <property type="match status" value="1"/>
</dbReference>
<dbReference type="InterPro" id="IPR006598">
    <property type="entry name" value="CAP10"/>
</dbReference>
<dbReference type="AlphaFoldDB" id="A0A8S9LJM3"/>
<evidence type="ECO:0000259" key="6">
    <source>
        <dbReference type="PROSITE" id="PS51294"/>
    </source>
</evidence>
<proteinExistence type="predicted"/>
<feature type="domain" description="HTH myb-type" evidence="6">
    <location>
        <begin position="46"/>
        <end position="98"/>
    </location>
</feature>
<dbReference type="Gene3D" id="2.60.40.150">
    <property type="entry name" value="C2 domain"/>
    <property type="match status" value="1"/>
</dbReference>
<dbReference type="Pfam" id="PF00168">
    <property type="entry name" value="C2"/>
    <property type="match status" value="1"/>
</dbReference>
<dbReference type="InterPro" id="IPR035892">
    <property type="entry name" value="C2_domain_sf"/>
</dbReference>
<dbReference type="InterPro" id="IPR009057">
    <property type="entry name" value="Homeodomain-like_sf"/>
</dbReference>
<dbReference type="SMART" id="SM00672">
    <property type="entry name" value="CAP10"/>
    <property type="match status" value="1"/>
</dbReference>
<organism evidence="7">
    <name type="scientific">Brassica cretica</name>
    <name type="common">Mustard</name>
    <dbReference type="NCBI Taxonomy" id="69181"/>
    <lineage>
        <taxon>Eukaryota</taxon>
        <taxon>Viridiplantae</taxon>
        <taxon>Streptophyta</taxon>
        <taxon>Embryophyta</taxon>
        <taxon>Tracheophyta</taxon>
        <taxon>Spermatophyta</taxon>
        <taxon>Magnoliopsida</taxon>
        <taxon>eudicotyledons</taxon>
        <taxon>Gunneridae</taxon>
        <taxon>Pentapetalae</taxon>
        <taxon>rosids</taxon>
        <taxon>malvids</taxon>
        <taxon>Brassicales</taxon>
        <taxon>Brassicaceae</taxon>
        <taxon>Brassiceae</taxon>
        <taxon>Brassica</taxon>
    </lineage>
</organism>
<gene>
    <name evidence="7" type="ORF">F2Q70_00026411</name>
</gene>
<name>A0A8S9LJM3_BRACR</name>
<comment type="subcellular location">
    <subcellularLocation>
        <location evidence="1">Nucleus</location>
    </subcellularLocation>
</comment>
<dbReference type="InterPro" id="IPR051091">
    <property type="entry name" value="O-Glucosyltr/Glycosyltrsf_90"/>
</dbReference>
<evidence type="ECO:0000259" key="5">
    <source>
        <dbReference type="PROSITE" id="PS50090"/>
    </source>
</evidence>
<dbReference type="InterPro" id="IPR000008">
    <property type="entry name" value="C2_dom"/>
</dbReference>
<dbReference type="FunFam" id="1.10.10.60:FF:000198">
    <property type="entry name" value="MYB transcription factor"/>
    <property type="match status" value="1"/>
</dbReference>
<dbReference type="InterPro" id="IPR017930">
    <property type="entry name" value="Myb_dom"/>
</dbReference>
<feature type="domain" description="Myb-like" evidence="5">
    <location>
        <begin position="9"/>
        <end position="94"/>
    </location>
</feature>
<feature type="compositionally biased region" description="Polar residues" evidence="3">
    <location>
        <begin position="849"/>
        <end position="873"/>
    </location>
</feature>
<dbReference type="PROSITE" id="PS50004">
    <property type="entry name" value="C2"/>
    <property type="match status" value="1"/>
</dbReference>
<evidence type="ECO:0000256" key="3">
    <source>
        <dbReference type="SAM" id="MobiDB-lite"/>
    </source>
</evidence>
<keyword evidence="2" id="KW-0539">Nucleus</keyword>
<comment type="caution">
    <text evidence="7">The sequence shown here is derived from an EMBL/GenBank/DDBJ whole genome shotgun (WGS) entry which is preliminary data.</text>
</comment>
<dbReference type="Pfam" id="PF05686">
    <property type="entry name" value="Glyco_transf_90"/>
    <property type="match status" value="1"/>
</dbReference>
<dbReference type="SMART" id="SM00717">
    <property type="entry name" value="SANT"/>
    <property type="match status" value="1"/>
</dbReference>
<evidence type="ECO:0000256" key="1">
    <source>
        <dbReference type="ARBA" id="ARBA00004123"/>
    </source>
</evidence>
<dbReference type="GO" id="GO:0005634">
    <property type="term" value="C:nucleus"/>
    <property type="evidence" value="ECO:0007669"/>
    <property type="project" value="UniProtKB-SubCell"/>
</dbReference>
<dbReference type="Gene3D" id="1.10.10.60">
    <property type="entry name" value="Homeodomain-like"/>
    <property type="match status" value="1"/>
</dbReference>
<accession>A0A8S9LJM3</accession>
<dbReference type="PANTHER" id="PTHR12203:SF120">
    <property type="entry name" value="GLYCOSYLTRANSFERASE"/>
    <property type="match status" value="1"/>
</dbReference>
<evidence type="ECO:0000313" key="7">
    <source>
        <dbReference type="EMBL" id="KAF2605516.1"/>
    </source>
</evidence>
<dbReference type="SMART" id="SM00239">
    <property type="entry name" value="C2"/>
    <property type="match status" value="1"/>
</dbReference>
<feature type="region of interest" description="Disordered" evidence="3">
    <location>
        <begin position="755"/>
        <end position="884"/>
    </location>
</feature>
<evidence type="ECO:0000259" key="4">
    <source>
        <dbReference type="PROSITE" id="PS50004"/>
    </source>
</evidence>